<accession>A0AAD9S6U2</accession>
<name>A0AAD9S6U2_PHOAM</name>
<evidence type="ECO:0000313" key="3">
    <source>
        <dbReference type="Proteomes" id="UP001265746"/>
    </source>
</evidence>
<feature type="compositionally biased region" description="Polar residues" evidence="1">
    <location>
        <begin position="90"/>
        <end position="101"/>
    </location>
</feature>
<evidence type="ECO:0000313" key="2">
    <source>
        <dbReference type="EMBL" id="KAK2600855.1"/>
    </source>
</evidence>
<organism evidence="2 3">
    <name type="scientific">Phomopsis amygdali</name>
    <name type="common">Fusicoccum amygdali</name>
    <dbReference type="NCBI Taxonomy" id="1214568"/>
    <lineage>
        <taxon>Eukaryota</taxon>
        <taxon>Fungi</taxon>
        <taxon>Dikarya</taxon>
        <taxon>Ascomycota</taxon>
        <taxon>Pezizomycotina</taxon>
        <taxon>Sordariomycetes</taxon>
        <taxon>Sordariomycetidae</taxon>
        <taxon>Diaporthales</taxon>
        <taxon>Diaporthaceae</taxon>
        <taxon>Diaporthe</taxon>
    </lineage>
</organism>
<dbReference type="Proteomes" id="UP001265746">
    <property type="component" value="Unassembled WGS sequence"/>
</dbReference>
<gene>
    <name evidence="2" type="ORF">N8I77_010360</name>
</gene>
<feature type="region of interest" description="Disordered" evidence="1">
    <location>
        <begin position="151"/>
        <end position="211"/>
    </location>
</feature>
<feature type="compositionally biased region" description="Low complexity" evidence="1">
    <location>
        <begin position="41"/>
        <end position="51"/>
    </location>
</feature>
<sequence>MVGSAGHRILRGVRSHKKLRMAIAAEEMEDPKIGHRRQHSDSAPAPISRIPSSEKHARSHWPPIEWDPLKLNPPIDQEPDMSAKSRESLPTHTQSLRSKQSFAGHELRRPRMHHSDSGFSLVVHDGFDFGFDRNQAIGRMIERNRAHHDEVYSKGWPSPASSVDSDKSWFDHDDDDDEDAAVKRSNELFSPQSPQRRPQVTSPDDPTYYLKRGGWKRRGIYFGGQTEEVYQKEDDAFDLP</sequence>
<protein>
    <submittedName>
        <fullName evidence="2">Uncharacterized protein</fullName>
    </submittedName>
</protein>
<reference evidence="2" key="1">
    <citation type="submission" date="2023-06" db="EMBL/GenBank/DDBJ databases">
        <authorList>
            <person name="Noh H."/>
        </authorList>
    </citation>
    <scope>NUCLEOTIDE SEQUENCE</scope>
    <source>
        <strain evidence="2">DUCC20226</strain>
    </source>
</reference>
<feature type="compositionally biased region" description="Polar residues" evidence="1">
    <location>
        <begin position="187"/>
        <end position="204"/>
    </location>
</feature>
<dbReference type="EMBL" id="JAUJFL010000006">
    <property type="protein sequence ID" value="KAK2600855.1"/>
    <property type="molecule type" value="Genomic_DNA"/>
</dbReference>
<evidence type="ECO:0000256" key="1">
    <source>
        <dbReference type="SAM" id="MobiDB-lite"/>
    </source>
</evidence>
<dbReference type="AlphaFoldDB" id="A0AAD9S6U2"/>
<comment type="caution">
    <text evidence="2">The sequence shown here is derived from an EMBL/GenBank/DDBJ whole genome shotgun (WGS) entry which is preliminary data.</text>
</comment>
<keyword evidence="3" id="KW-1185">Reference proteome</keyword>
<feature type="region of interest" description="Disordered" evidence="1">
    <location>
        <begin position="27"/>
        <end position="112"/>
    </location>
</feature>
<proteinExistence type="predicted"/>